<name>A0A6J3M9H7_9PEZI</name>
<protein>
    <submittedName>
        <fullName evidence="2">Uncharacterized protein</fullName>
    </submittedName>
</protein>
<evidence type="ECO:0000313" key="2">
    <source>
        <dbReference type="RefSeq" id="XP_033461310.1"/>
    </source>
</evidence>
<dbReference type="GeneID" id="54357241"/>
<dbReference type="Proteomes" id="UP000504637">
    <property type="component" value="Unplaced"/>
</dbReference>
<organism evidence="2">
    <name type="scientific">Dissoconium aciculare CBS 342.82</name>
    <dbReference type="NCBI Taxonomy" id="1314786"/>
    <lineage>
        <taxon>Eukaryota</taxon>
        <taxon>Fungi</taxon>
        <taxon>Dikarya</taxon>
        <taxon>Ascomycota</taxon>
        <taxon>Pezizomycotina</taxon>
        <taxon>Dothideomycetes</taxon>
        <taxon>Dothideomycetidae</taxon>
        <taxon>Mycosphaerellales</taxon>
        <taxon>Dissoconiaceae</taxon>
        <taxon>Dissoconium</taxon>
    </lineage>
</organism>
<proteinExistence type="predicted"/>
<reference evidence="2" key="1">
    <citation type="submission" date="2020-01" db="EMBL/GenBank/DDBJ databases">
        <authorList>
            <consortium name="DOE Joint Genome Institute"/>
            <person name="Haridas S."/>
            <person name="Albert R."/>
            <person name="Binder M."/>
            <person name="Bloem J."/>
            <person name="Labutti K."/>
            <person name="Salamov A."/>
            <person name="Andreopoulos B."/>
            <person name="Baker S.E."/>
            <person name="Barry K."/>
            <person name="Bills G."/>
            <person name="Bluhm B.H."/>
            <person name="Cannon C."/>
            <person name="Castanera R."/>
            <person name="Culley D.E."/>
            <person name="Daum C."/>
            <person name="Ezra D."/>
            <person name="Gonzalez J.B."/>
            <person name="Henrissat B."/>
            <person name="Kuo A."/>
            <person name="Liang C."/>
            <person name="Lipzen A."/>
            <person name="Lutzoni F."/>
            <person name="Magnuson J."/>
            <person name="Mondo S."/>
            <person name="Nolan M."/>
            <person name="Ohm R."/>
            <person name="Pangilinan J."/>
            <person name="Park H.-J."/>
            <person name="Ramirez L."/>
            <person name="Alfaro M."/>
            <person name="Sun H."/>
            <person name="Tritt A."/>
            <person name="Yoshinaga Y."/>
            <person name="Zwiers L.-H."/>
            <person name="Turgeon B.G."/>
            <person name="Goodwin S.B."/>
            <person name="Spatafora J.W."/>
            <person name="Crous P.W."/>
            <person name="Grigoriev I.V."/>
        </authorList>
    </citation>
    <scope>NUCLEOTIDE SEQUENCE</scope>
    <source>
        <strain evidence="2">CBS 342.82</strain>
    </source>
</reference>
<reference evidence="2" key="2">
    <citation type="submission" date="2020-04" db="EMBL/GenBank/DDBJ databases">
        <authorList>
            <consortium name="NCBI Genome Project"/>
        </authorList>
    </citation>
    <scope>NUCLEOTIDE SEQUENCE</scope>
    <source>
        <strain evidence="2">CBS 342.82</strain>
    </source>
</reference>
<keyword evidence="1" id="KW-1185">Reference proteome</keyword>
<reference evidence="2" key="3">
    <citation type="submission" date="2025-08" db="UniProtKB">
        <authorList>
            <consortium name="RefSeq"/>
        </authorList>
    </citation>
    <scope>IDENTIFICATION</scope>
    <source>
        <strain evidence="2">CBS 342.82</strain>
    </source>
</reference>
<dbReference type="RefSeq" id="XP_033461310.1">
    <property type="nucleotide sequence ID" value="XM_033599442.1"/>
</dbReference>
<gene>
    <name evidence="2" type="ORF">K489DRAFT_178629</name>
</gene>
<evidence type="ECO:0000313" key="1">
    <source>
        <dbReference type="Proteomes" id="UP000504637"/>
    </source>
</evidence>
<accession>A0A6J3M9H7</accession>
<dbReference type="AlphaFoldDB" id="A0A6J3M9H7"/>
<sequence length="180" mass="20812">MNFSGTPHAFHTVLKFNCAQNHIDRHANPRFEISLSTEHVLISIVSRTVFVYVSTHVDARFQTCPGDLFNVQRSHLLHACARDLDGKEEKKKEKDRRRCIHASSHCMNELGPFETIDVDYRKEKGFVPAAKVETMTSSDSKHHQPPAIPLIFSYKYSDRKRFSFHFFSVPPNPRRGKYIP</sequence>